<evidence type="ECO:0000313" key="1">
    <source>
        <dbReference type="EMBL" id="ARJ25446.1"/>
    </source>
</evidence>
<evidence type="ECO:0000313" key="2">
    <source>
        <dbReference type="Proteomes" id="UP000192932"/>
    </source>
</evidence>
<protein>
    <submittedName>
        <fullName evidence="1">ArpU family transcriptional regulator</fullName>
    </submittedName>
</protein>
<dbReference type="AlphaFoldDB" id="A0A1W6AHW1"/>
<organism evidence="1 2">
    <name type="scientific">Bacillus mycoides</name>
    <dbReference type="NCBI Taxonomy" id="1405"/>
    <lineage>
        <taxon>Bacteria</taxon>
        <taxon>Bacillati</taxon>
        <taxon>Bacillota</taxon>
        <taxon>Bacilli</taxon>
        <taxon>Bacillales</taxon>
        <taxon>Bacillaceae</taxon>
        <taxon>Bacillus</taxon>
        <taxon>Bacillus cereus group</taxon>
    </lineage>
</organism>
<dbReference type="RefSeq" id="WP_085313207.1">
    <property type="nucleotide sequence ID" value="NZ_CP020744.1"/>
</dbReference>
<geneLocation type="plasmid" evidence="1 2">
    <name>unnamed1</name>
</geneLocation>
<keyword evidence="1" id="KW-0614">Plasmid</keyword>
<name>A0A1W6AHW1_BACMY</name>
<sequence>MGQKQLVTEDDIREMVIEELQKYRVLKVRFHNRQERTAFGAELLFPELKPKPDDQGKKYIRYIQIKRALEEALDENERKILEMKYMNTKVLNDDYIYTVIGIKRRTFYRKKKSAVINFADALGMI</sequence>
<dbReference type="Proteomes" id="UP000192932">
    <property type="component" value="Plasmid unnamed1"/>
</dbReference>
<accession>A0A1W6AHW1</accession>
<dbReference type="EMBL" id="CP020744">
    <property type="protein sequence ID" value="ARJ25446.1"/>
    <property type="molecule type" value="Genomic_DNA"/>
</dbReference>
<dbReference type="NCBIfam" id="TIGR01637">
    <property type="entry name" value="phage_arpU"/>
    <property type="match status" value="1"/>
</dbReference>
<reference evidence="1 2" key="1">
    <citation type="submission" date="2017-04" db="EMBL/GenBank/DDBJ databases">
        <title>The Characteristic of a Fine Plant Growth-Promoting Rhizobacteria Bacillus mycoides Gnyt1 and its Whole Genome Sequencing Analysis.</title>
        <authorList>
            <person name="Li J.H."/>
            <person name="Yao T."/>
        </authorList>
    </citation>
    <scope>NUCLEOTIDE SEQUENCE [LARGE SCALE GENOMIC DNA]</scope>
    <source>
        <strain evidence="1 2">Gnyt1</strain>
        <plasmid evidence="2">Plasmid unnamed1</plasmid>
    </source>
</reference>
<gene>
    <name evidence="1" type="ORF">B7492_30740</name>
</gene>
<dbReference type="InterPro" id="IPR006524">
    <property type="entry name" value="ArpU-like"/>
</dbReference>
<proteinExistence type="predicted"/>